<keyword evidence="5 8" id="KW-1133">Transmembrane helix</keyword>
<evidence type="ECO:0000256" key="4">
    <source>
        <dbReference type="ARBA" id="ARBA00022692"/>
    </source>
</evidence>
<evidence type="ECO:0000256" key="7">
    <source>
        <dbReference type="ARBA" id="ARBA00023136"/>
    </source>
</evidence>
<evidence type="ECO:0000313" key="9">
    <source>
        <dbReference type="EMBL" id="MPM97514.1"/>
    </source>
</evidence>
<comment type="subcellular location">
    <subcellularLocation>
        <location evidence="1">Cell membrane</location>
        <topology evidence="1">Multi-pass membrane protein</topology>
    </subcellularLocation>
</comment>
<evidence type="ECO:0000256" key="1">
    <source>
        <dbReference type="ARBA" id="ARBA00004651"/>
    </source>
</evidence>
<organism evidence="9">
    <name type="scientific">bioreactor metagenome</name>
    <dbReference type="NCBI Taxonomy" id="1076179"/>
    <lineage>
        <taxon>unclassified sequences</taxon>
        <taxon>metagenomes</taxon>
        <taxon>ecological metagenomes</taxon>
    </lineage>
</organism>
<dbReference type="PANTHER" id="PTHR32024:SF1">
    <property type="entry name" value="KTR SYSTEM POTASSIUM UPTAKE PROTEIN B"/>
    <property type="match status" value="1"/>
</dbReference>
<dbReference type="Pfam" id="PF02386">
    <property type="entry name" value="TrkH"/>
    <property type="match status" value="1"/>
</dbReference>
<gene>
    <name evidence="9" type="primary">ktrB_27</name>
    <name evidence="9" type="ORF">SDC9_144687</name>
</gene>
<feature type="transmembrane region" description="Helical" evidence="8">
    <location>
        <begin position="198"/>
        <end position="218"/>
    </location>
</feature>
<feature type="transmembrane region" description="Helical" evidence="8">
    <location>
        <begin position="139"/>
        <end position="160"/>
    </location>
</feature>
<keyword evidence="3" id="KW-1003">Cell membrane</keyword>
<keyword evidence="7 8" id="KW-0472">Membrane</keyword>
<feature type="transmembrane region" description="Helical" evidence="8">
    <location>
        <begin position="12"/>
        <end position="37"/>
    </location>
</feature>
<keyword evidence="2" id="KW-0813">Transport</keyword>
<dbReference type="GO" id="GO:0005886">
    <property type="term" value="C:plasma membrane"/>
    <property type="evidence" value="ECO:0007669"/>
    <property type="project" value="UniProtKB-SubCell"/>
</dbReference>
<evidence type="ECO:0000256" key="5">
    <source>
        <dbReference type="ARBA" id="ARBA00022989"/>
    </source>
</evidence>
<dbReference type="GO" id="GO:0008324">
    <property type="term" value="F:monoatomic cation transmembrane transporter activity"/>
    <property type="evidence" value="ECO:0007669"/>
    <property type="project" value="InterPro"/>
</dbReference>
<dbReference type="EMBL" id="VSSQ01043784">
    <property type="protein sequence ID" value="MPM97514.1"/>
    <property type="molecule type" value="Genomic_DNA"/>
</dbReference>
<evidence type="ECO:0000256" key="2">
    <source>
        <dbReference type="ARBA" id="ARBA00022448"/>
    </source>
</evidence>
<dbReference type="PANTHER" id="PTHR32024">
    <property type="entry name" value="TRK SYSTEM POTASSIUM UPTAKE PROTEIN TRKG-RELATED"/>
    <property type="match status" value="1"/>
</dbReference>
<keyword evidence="4 8" id="KW-0812">Transmembrane</keyword>
<evidence type="ECO:0000256" key="6">
    <source>
        <dbReference type="ARBA" id="ARBA00023065"/>
    </source>
</evidence>
<sequence length="237" mass="25286">MEIWNFKSITRLSLHAKLVLSTTLFLIFGGALLFFVFEYSNPATIGSMSFLDKVTNSMFASITPRTAGFNAISIPDMSMASRLLTIILMFIGGSPGSTAGGIKTTAISILFLTVLCVLKGRHDPEAFGRRIDKDSVFKAFAVVVIGLGIVFGVTLVMSFFESAQGTSMEALIFEATSAFATVGLSEGITPDVQFTSKAALIAGMYFGRVGPITVLLALSRQKTPAQIAYPEGKILIG</sequence>
<feature type="transmembrane region" description="Helical" evidence="8">
    <location>
        <begin position="98"/>
        <end position="118"/>
    </location>
</feature>
<protein>
    <submittedName>
        <fullName evidence="9">Ktr system potassium uptake protein B</fullName>
    </submittedName>
</protein>
<dbReference type="GO" id="GO:0030001">
    <property type="term" value="P:metal ion transport"/>
    <property type="evidence" value="ECO:0007669"/>
    <property type="project" value="UniProtKB-ARBA"/>
</dbReference>
<evidence type="ECO:0000256" key="3">
    <source>
        <dbReference type="ARBA" id="ARBA00022475"/>
    </source>
</evidence>
<keyword evidence="6" id="KW-0406">Ion transport</keyword>
<dbReference type="InterPro" id="IPR003445">
    <property type="entry name" value="Cat_transpt"/>
</dbReference>
<dbReference type="AlphaFoldDB" id="A0A645E6R5"/>
<name>A0A645E6R5_9ZZZZ</name>
<reference evidence="9" key="1">
    <citation type="submission" date="2019-08" db="EMBL/GenBank/DDBJ databases">
        <authorList>
            <person name="Kucharzyk K."/>
            <person name="Murdoch R.W."/>
            <person name="Higgins S."/>
            <person name="Loffler F."/>
        </authorList>
    </citation>
    <scope>NUCLEOTIDE SEQUENCE</scope>
</reference>
<proteinExistence type="predicted"/>
<comment type="caution">
    <text evidence="9">The sequence shown here is derived from an EMBL/GenBank/DDBJ whole genome shotgun (WGS) entry which is preliminary data.</text>
</comment>
<evidence type="ECO:0000256" key="8">
    <source>
        <dbReference type="SAM" id="Phobius"/>
    </source>
</evidence>
<accession>A0A645E6R5</accession>